<dbReference type="PANTHER" id="PTHR42109:SF2">
    <property type="entry name" value="INTEGRAL MEMBRANE PROTEIN"/>
    <property type="match status" value="1"/>
</dbReference>
<dbReference type="EMBL" id="LASV01000132">
    <property type="protein sequence ID" value="KKA22669.1"/>
    <property type="molecule type" value="Genomic_DNA"/>
</dbReference>
<dbReference type="Proteomes" id="UP000053958">
    <property type="component" value="Unassembled WGS sequence"/>
</dbReference>
<keyword evidence="1" id="KW-0472">Membrane</keyword>
<feature type="transmembrane region" description="Helical" evidence="1">
    <location>
        <begin position="64"/>
        <end position="83"/>
    </location>
</feature>
<dbReference type="Pfam" id="PF24800">
    <property type="entry name" value="DUF7702"/>
    <property type="match status" value="1"/>
</dbReference>
<dbReference type="GeneID" id="25315638"/>
<feature type="transmembrane region" description="Helical" evidence="1">
    <location>
        <begin position="199"/>
        <end position="219"/>
    </location>
</feature>
<proteinExistence type="predicted"/>
<dbReference type="PANTHER" id="PTHR42109">
    <property type="entry name" value="UNPLACED GENOMIC SCAFFOLD UM_SCAF_CONTIG_1.265, WHOLE GENOME SHOTGUN SEQUENCE"/>
    <property type="match status" value="1"/>
</dbReference>
<accession>A0A0F4YWS7</accession>
<keyword evidence="1" id="KW-1133">Transmembrane helix</keyword>
<dbReference type="RefSeq" id="XP_013329281.1">
    <property type="nucleotide sequence ID" value="XM_013473827.1"/>
</dbReference>
<reference evidence="3 4" key="1">
    <citation type="submission" date="2015-04" db="EMBL/GenBank/DDBJ databases">
        <authorList>
            <person name="Heijne W.H."/>
            <person name="Fedorova N.D."/>
            <person name="Nierman W.C."/>
            <person name="Vollebregt A.W."/>
            <person name="Zhao Z."/>
            <person name="Wu L."/>
            <person name="Kumar M."/>
            <person name="Stam H."/>
            <person name="van den Berg M.A."/>
            <person name="Pel H.J."/>
        </authorList>
    </citation>
    <scope>NUCLEOTIDE SEQUENCE [LARGE SCALE GENOMIC DNA]</scope>
    <source>
        <strain evidence="3 4">CBS 393.64</strain>
    </source>
</reference>
<dbReference type="OrthoDB" id="2560628at2759"/>
<keyword evidence="1" id="KW-0812">Transmembrane</keyword>
<dbReference type="AlphaFoldDB" id="A0A0F4YWS7"/>
<comment type="caution">
    <text evidence="3">The sequence shown here is derived from an EMBL/GenBank/DDBJ whole genome shotgun (WGS) entry which is preliminary data.</text>
</comment>
<protein>
    <recommendedName>
        <fullName evidence="2">DUF7702 domain-containing protein</fullName>
    </recommendedName>
</protein>
<evidence type="ECO:0000313" key="4">
    <source>
        <dbReference type="Proteomes" id="UP000053958"/>
    </source>
</evidence>
<feature type="transmembrane region" description="Helical" evidence="1">
    <location>
        <begin position="37"/>
        <end position="58"/>
    </location>
</feature>
<organism evidence="3 4">
    <name type="scientific">Rasamsonia emersonii (strain ATCC 16479 / CBS 393.64 / IMI 116815)</name>
    <dbReference type="NCBI Taxonomy" id="1408163"/>
    <lineage>
        <taxon>Eukaryota</taxon>
        <taxon>Fungi</taxon>
        <taxon>Dikarya</taxon>
        <taxon>Ascomycota</taxon>
        <taxon>Pezizomycotina</taxon>
        <taxon>Eurotiomycetes</taxon>
        <taxon>Eurotiomycetidae</taxon>
        <taxon>Eurotiales</taxon>
        <taxon>Trichocomaceae</taxon>
        <taxon>Rasamsonia</taxon>
    </lineage>
</organism>
<feature type="transmembrane region" description="Helical" evidence="1">
    <location>
        <begin position="6"/>
        <end position="25"/>
    </location>
</feature>
<evidence type="ECO:0000256" key="1">
    <source>
        <dbReference type="SAM" id="Phobius"/>
    </source>
</evidence>
<feature type="transmembrane region" description="Helical" evidence="1">
    <location>
        <begin position="167"/>
        <end position="187"/>
    </location>
</feature>
<gene>
    <name evidence="3" type="ORF">T310_3288</name>
</gene>
<feature type="domain" description="DUF7702" evidence="2">
    <location>
        <begin position="2"/>
        <end position="247"/>
    </location>
</feature>
<evidence type="ECO:0000259" key="2">
    <source>
        <dbReference type="Pfam" id="PF24800"/>
    </source>
</evidence>
<sequence length="321" mass="34882">MLDSHGKIAVLELVIYIPVSIFCIFNNFQHGFRREAGWIYLTLFCAVKLSGAGMTIHIQESGDTSLLAAATVLNSVALSPLLNATLSFLNVQKCVNQPGTSDLDMLSCGRRANTDPDQSFMRRASFFLKPLHLMIIVGLGLSVIGGIDQTKDAQTAVDNGAKSLQIATALFAISWVGLLIGCLVFVAHLSELTRSHRRMVLAVALALPFLLVRIIYSALNAVNLNTSNSPNHTQKFNPVTGSWELYLIPGDGDGDDGHLLVHWRTGVLRVEDAASVARWVASGAVESIIGMLSDLLPAGWIFFPSWRVVLVKLESLQVWTA</sequence>
<evidence type="ECO:0000313" key="3">
    <source>
        <dbReference type="EMBL" id="KKA22669.1"/>
    </source>
</evidence>
<keyword evidence="4" id="KW-1185">Reference proteome</keyword>
<dbReference type="STRING" id="1408163.A0A0F4YWS7"/>
<dbReference type="InterPro" id="IPR056119">
    <property type="entry name" value="DUF7702"/>
</dbReference>
<name>A0A0F4YWS7_RASE3</name>
<feature type="transmembrane region" description="Helical" evidence="1">
    <location>
        <begin position="126"/>
        <end position="147"/>
    </location>
</feature>